<dbReference type="Gene3D" id="3.40.50.2000">
    <property type="entry name" value="Glycogen Phosphorylase B"/>
    <property type="match status" value="2"/>
</dbReference>
<dbReference type="Pfam" id="PF00534">
    <property type="entry name" value="Glycos_transf_1"/>
    <property type="match status" value="1"/>
</dbReference>
<dbReference type="InterPro" id="IPR001296">
    <property type="entry name" value="Glyco_trans_1"/>
</dbReference>
<sequence length="352" mass="39190">MGGPGSMARFLTHMTGALRSHGCEVIVLGAKELEDAQRNHAVLRILGRLHVPWLVIYWAFVFDAWRSAGYPLIVVTSQEYVVPFAFSKQIPIYHDIIQYFYPRNRKSLLFYRYYLPWASRKMGFIYSVTHATGRMINQVYGKLPYHICGVPIDRQFLSSVGEAPAGERYEAVWVGTLAEHKNYQRVLGYVKEDAEGTGTVAMVVPREAAPVLTQEVEALGLAKRIKVFTGLSDDELSSIYRRSATVISTSDLEGFCMPVLEAALCGCRPVVPDRATFRENFGGFGVLVPQGAAYGAYIKHAEAHFERSEIMEGAQAHDKVVRDRWSASMDEIAAAAIVGSTGEIVRECGHFV</sequence>
<name>A0A1N6HBF5_9BURK</name>
<gene>
    <name evidence="2" type="ORF">SAMN05444168_3149</name>
</gene>
<keyword evidence="2" id="KW-0808">Transferase</keyword>
<proteinExistence type="predicted"/>
<organism evidence="2 3">
    <name type="scientific">Paraburkholderia phenazinium</name>
    <dbReference type="NCBI Taxonomy" id="60549"/>
    <lineage>
        <taxon>Bacteria</taxon>
        <taxon>Pseudomonadati</taxon>
        <taxon>Pseudomonadota</taxon>
        <taxon>Betaproteobacteria</taxon>
        <taxon>Burkholderiales</taxon>
        <taxon>Burkholderiaceae</taxon>
        <taxon>Paraburkholderia</taxon>
    </lineage>
</organism>
<evidence type="ECO:0000313" key="3">
    <source>
        <dbReference type="Proteomes" id="UP000184693"/>
    </source>
</evidence>
<protein>
    <submittedName>
        <fullName evidence="2">Glycosyltransferase involved in cell wall bisynthesis</fullName>
    </submittedName>
</protein>
<evidence type="ECO:0000259" key="1">
    <source>
        <dbReference type="Pfam" id="PF00534"/>
    </source>
</evidence>
<evidence type="ECO:0000313" key="2">
    <source>
        <dbReference type="EMBL" id="SIO17154.1"/>
    </source>
</evidence>
<dbReference type="PANTHER" id="PTHR46401">
    <property type="entry name" value="GLYCOSYLTRANSFERASE WBBK-RELATED"/>
    <property type="match status" value="1"/>
</dbReference>
<dbReference type="SUPFAM" id="SSF53756">
    <property type="entry name" value="UDP-Glycosyltransferase/glycogen phosphorylase"/>
    <property type="match status" value="1"/>
</dbReference>
<dbReference type="AlphaFoldDB" id="A0A1N6HBF5"/>
<dbReference type="EMBL" id="FSRM01000001">
    <property type="protein sequence ID" value="SIO17154.1"/>
    <property type="molecule type" value="Genomic_DNA"/>
</dbReference>
<dbReference type="PANTHER" id="PTHR46401:SF8">
    <property type="entry name" value="BLL6006 PROTEIN"/>
    <property type="match status" value="1"/>
</dbReference>
<dbReference type="Proteomes" id="UP000184693">
    <property type="component" value="Unassembled WGS sequence"/>
</dbReference>
<dbReference type="GO" id="GO:0016757">
    <property type="term" value="F:glycosyltransferase activity"/>
    <property type="evidence" value="ECO:0007669"/>
    <property type="project" value="InterPro"/>
</dbReference>
<accession>A0A1N6HBF5</accession>
<reference evidence="2 3" key="1">
    <citation type="submission" date="2016-11" db="EMBL/GenBank/DDBJ databases">
        <authorList>
            <person name="Jaros S."/>
            <person name="Januszkiewicz K."/>
            <person name="Wedrychowicz H."/>
        </authorList>
    </citation>
    <scope>NUCLEOTIDE SEQUENCE [LARGE SCALE GENOMIC DNA]</scope>
    <source>
        <strain evidence="2 3">GAS86</strain>
    </source>
</reference>
<feature type="domain" description="Glycosyl transferase family 1" evidence="1">
    <location>
        <begin position="166"/>
        <end position="282"/>
    </location>
</feature>